<evidence type="ECO:0000313" key="1">
    <source>
        <dbReference type="EMBL" id="MBC5766224.1"/>
    </source>
</evidence>
<dbReference type="EMBL" id="JACORU010000006">
    <property type="protein sequence ID" value="MBC5766224.1"/>
    <property type="molecule type" value="Genomic_DNA"/>
</dbReference>
<dbReference type="GO" id="GO:0003677">
    <property type="term" value="F:DNA binding"/>
    <property type="evidence" value="ECO:0007669"/>
    <property type="project" value="UniProtKB-KW"/>
</dbReference>
<proteinExistence type="predicted"/>
<sequence>MSLENLVKIKQLQHHTTSPQEVARLLGAASGSLTDAMNERLSDASRFDLAYKCIMQCAMVALLANGYRPSTTMPGHHQTMIQSLPLTLGVEKEMWVVLDTLRKKRNQSDYSGELIEPAAVRACVDHAQALQTRIKDWLQRHRPDLAPK</sequence>
<comment type="caution">
    <text evidence="1">The sequence shown here is derived from an EMBL/GenBank/DDBJ whole genome shotgun (WGS) entry which is preliminary data.</text>
</comment>
<organism evidence="1 2">
    <name type="scientific">Ramlibacter albus</name>
    <dbReference type="NCBI Taxonomy" id="2079448"/>
    <lineage>
        <taxon>Bacteria</taxon>
        <taxon>Pseudomonadati</taxon>
        <taxon>Pseudomonadota</taxon>
        <taxon>Betaproteobacteria</taxon>
        <taxon>Burkholderiales</taxon>
        <taxon>Comamonadaceae</taxon>
        <taxon>Ramlibacter</taxon>
    </lineage>
</organism>
<keyword evidence="2" id="KW-1185">Reference proteome</keyword>
<dbReference type="Proteomes" id="UP000596827">
    <property type="component" value="Unassembled WGS sequence"/>
</dbReference>
<reference evidence="1" key="1">
    <citation type="submission" date="2020-08" db="EMBL/GenBank/DDBJ databases">
        <title>Ramlibacter sp. GTP1 16S ribosomal RNA gene genome sequencing and assembly.</title>
        <authorList>
            <person name="Kang M."/>
        </authorList>
    </citation>
    <scope>NUCLEOTIDE SEQUENCE</scope>
    <source>
        <strain evidence="1">GTP1</strain>
    </source>
</reference>
<protein>
    <submittedName>
        <fullName evidence="1">DNA-binding protein</fullName>
    </submittedName>
</protein>
<dbReference type="AlphaFoldDB" id="A0A923MBB1"/>
<evidence type="ECO:0000313" key="2">
    <source>
        <dbReference type="Proteomes" id="UP000596827"/>
    </source>
</evidence>
<dbReference type="RefSeq" id="WP_187082693.1">
    <property type="nucleotide sequence ID" value="NZ_JACORU010000006.1"/>
</dbReference>
<gene>
    <name evidence="1" type="ORF">H8R02_17285</name>
</gene>
<dbReference type="Gene3D" id="1.20.120.330">
    <property type="entry name" value="Nucleotidyltransferases domain 2"/>
    <property type="match status" value="1"/>
</dbReference>
<name>A0A923MBB1_9BURK</name>
<accession>A0A923MBB1</accession>
<keyword evidence="1" id="KW-0238">DNA-binding</keyword>